<dbReference type="PRINTS" id="PR00380">
    <property type="entry name" value="KINESINHEAVY"/>
</dbReference>
<keyword evidence="12" id="KW-1185">Reference proteome</keyword>
<gene>
    <name evidence="11" type="ORF">GIB67_007384</name>
</gene>
<dbReference type="InterPro" id="IPR044986">
    <property type="entry name" value="KIF15/KIN-12"/>
</dbReference>
<dbReference type="EMBL" id="JACGCM010001179">
    <property type="protein sequence ID" value="KAF6160056.1"/>
    <property type="molecule type" value="Genomic_DNA"/>
</dbReference>
<dbReference type="PANTHER" id="PTHR37739:SF16">
    <property type="entry name" value="KINESIN-LIKE PROTEIN"/>
    <property type="match status" value="1"/>
</dbReference>
<dbReference type="Proteomes" id="UP000541444">
    <property type="component" value="Unassembled WGS sequence"/>
</dbReference>
<evidence type="ECO:0000313" key="11">
    <source>
        <dbReference type="EMBL" id="KAF6160056.1"/>
    </source>
</evidence>
<comment type="caution">
    <text evidence="11">The sequence shown here is derived from an EMBL/GenBank/DDBJ whole genome shotgun (WGS) entry which is preliminary data.</text>
</comment>
<proteinExistence type="inferred from homology"/>
<feature type="domain" description="Kinesin motor" evidence="10">
    <location>
        <begin position="114"/>
        <end position="255"/>
    </location>
</feature>
<dbReference type="Gene3D" id="3.40.850.10">
    <property type="entry name" value="Kinesin motor domain"/>
    <property type="match status" value="2"/>
</dbReference>
<organism evidence="11 12">
    <name type="scientific">Kingdonia uniflora</name>
    <dbReference type="NCBI Taxonomy" id="39325"/>
    <lineage>
        <taxon>Eukaryota</taxon>
        <taxon>Viridiplantae</taxon>
        <taxon>Streptophyta</taxon>
        <taxon>Embryophyta</taxon>
        <taxon>Tracheophyta</taxon>
        <taxon>Spermatophyta</taxon>
        <taxon>Magnoliopsida</taxon>
        <taxon>Ranunculales</taxon>
        <taxon>Circaeasteraceae</taxon>
        <taxon>Kingdonia</taxon>
    </lineage>
</organism>
<keyword evidence="3" id="KW-0067">ATP-binding</keyword>
<accession>A0A7J7MYV9</accession>
<dbReference type="InterPro" id="IPR001752">
    <property type="entry name" value="Kinesin_motor_dom"/>
</dbReference>
<evidence type="ECO:0000259" key="10">
    <source>
        <dbReference type="PROSITE" id="PS50067"/>
    </source>
</evidence>
<dbReference type="PROSITE" id="PS50067">
    <property type="entry name" value="KINESIN_MOTOR_2"/>
    <property type="match status" value="1"/>
</dbReference>
<dbReference type="SMART" id="SM00129">
    <property type="entry name" value="KISc"/>
    <property type="match status" value="1"/>
</dbReference>
<protein>
    <recommendedName>
        <fullName evidence="10">Kinesin motor domain-containing protein</fullName>
    </recommendedName>
</protein>
<dbReference type="GO" id="GO:0005524">
    <property type="term" value="F:ATP binding"/>
    <property type="evidence" value="ECO:0007669"/>
    <property type="project" value="UniProtKB-KW"/>
</dbReference>
<keyword evidence="2" id="KW-0547">Nucleotide-binding</keyword>
<name>A0A7J7MYV9_9MAGN</name>
<evidence type="ECO:0000256" key="2">
    <source>
        <dbReference type="ARBA" id="ARBA00022741"/>
    </source>
</evidence>
<keyword evidence="4 8" id="KW-0175">Coiled coil</keyword>
<evidence type="ECO:0000256" key="7">
    <source>
        <dbReference type="PROSITE-ProRule" id="PRU00283"/>
    </source>
</evidence>
<feature type="coiled-coil region" evidence="8">
    <location>
        <begin position="262"/>
        <end position="289"/>
    </location>
</feature>
<keyword evidence="5" id="KW-0505">Motor protein</keyword>
<dbReference type="SUPFAM" id="SSF52540">
    <property type="entry name" value="P-loop containing nucleoside triphosphate hydrolases"/>
    <property type="match status" value="1"/>
</dbReference>
<evidence type="ECO:0000256" key="4">
    <source>
        <dbReference type="ARBA" id="ARBA00023054"/>
    </source>
</evidence>
<comment type="similarity">
    <text evidence="6">Belongs to the TRAFAC class myosin-kinesin ATPase superfamily. Kinesin family. KIN-12 subfamily.</text>
</comment>
<dbReference type="InterPro" id="IPR027417">
    <property type="entry name" value="P-loop_NTPase"/>
</dbReference>
<feature type="coiled-coil region" evidence="8">
    <location>
        <begin position="621"/>
        <end position="648"/>
    </location>
</feature>
<evidence type="ECO:0000256" key="1">
    <source>
        <dbReference type="ARBA" id="ARBA00022701"/>
    </source>
</evidence>
<reference evidence="11 12" key="1">
    <citation type="journal article" date="2020" name="IScience">
        <title>Genome Sequencing of the Endangered Kingdonia uniflora (Circaeasteraceae, Ranunculales) Reveals Potential Mechanisms of Evolutionary Specialization.</title>
        <authorList>
            <person name="Sun Y."/>
            <person name="Deng T."/>
            <person name="Zhang A."/>
            <person name="Moore M.J."/>
            <person name="Landis J.B."/>
            <person name="Lin N."/>
            <person name="Zhang H."/>
            <person name="Zhang X."/>
            <person name="Huang J."/>
            <person name="Zhang X."/>
            <person name="Sun H."/>
            <person name="Wang H."/>
        </authorList>
    </citation>
    <scope>NUCLEOTIDE SEQUENCE [LARGE SCALE GENOMIC DNA]</scope>
    <source>
        <strain evidence="11">TB1705</strain>
        <tissue evidence="11">Leaf</tissue>
    </source>
</reference>
<evidence type="ECO:0000256" key="8">
    <source>
        <dbReference type="SAM" id="Coils"/>
    </source>
</evidence>
<dbReference type="PANTHER" id="PTHR37739">
    <property type="entry name" value="KINESIN-LIKE PROTEIN KIN-12D"/>
    <property type="match status" value="1"/>
</dbReference>
<dbReference type="GO" id="GO:0005874">
    <property type="term" value="C:microtubule"/>
    <property type="evidence" value="ECO:0007669"/>
    <property type="project" value="UniProtKB-KW"/>
</dbReference>
<evidence type="ECO:0000256" key="5">
    <source>
        <dbReference type="ARBA" id="ARBA00023175"/>
    </source>
</evidence>
<feature type="compositionally biased region" description="Basic and acidic residues" evidence="9">
    <location>
        <begin position="767"/>
        <end position="783"/>
    </location>
</feature>
<evidence type="ECO:0000313" key="12">
    <source>
        <dbReference type="Proteomes" id="UP000541444"/>
    </source>
</evidence>
<evidence type="ECO:0000256" key="9">
    <source>
        <dbReference type="SAM" id="MobiDB-lite"/>
    </source>
</evidence>
<feature type="region of interest" description="Disordered" evidence="9">
    <location>
        <begin position="758"/>
        <end position="790"/>
    </location>
</feature>
<dbReference type="InterPro" id="IPR036961">
    <property type="entry name" value="Kinesin_motor_dom_sf"/>
</dbReference>
<dbReference type="GO" id="GO:0007018">
    <property type="term" value="P:microtubule-based movement"/>
    <property type="evidence" value="ECO:0007669"/>
    <property type="project" value="InterPro"/>
</dbReference>
<keyword evidence="1" id="KW-0493">Microtubule</keyword>
<sequence length="790" mass="87589">MLSLLFQEDMFQLVGVPLVKNSLAGYTLQYCRTDRREVGKLTQCGVHLAQCLKIILRVAITVLFLASSDAIFGVSARAEKSEETHINYQCRCSFLEVYNEQIGDLLDPTRRNLQGLSNRKVGASSINSKSSRSHIIFTCVIESWCKGTSSKCFSSSKTSRITLVDLAGMEEIKWMMQVDNALRRAKAHLVHILSDDAQTEKPQNIPYRSSCLTYLLQKSLGGNAKLAVICAISPHDKCKGETVSTIRFGLRAKCIRNEPVVNEITDDDVNDLSDQIRQLKEELIKTKSTEYHSIDSYSGYFTGLHARESLNQLRISLNRSLILPTIDPDSEAEVTVDEEDITKLHFHLDNLHNSFEESLSDKESFQFVSCEEGSDTDATSEQSYSSKICLEASNNDKTYLVAADLISTHSTGLASLSIMPCRQSLILQDPPLCDSPKIGNIQKTLTPSSSNLLESRNSVSGTSKSIPEVLRQSVKRSDQIRASLRSSNLFSGPTESLAASLHRGLQIIDNHQRNSASNKSSVAFSFEHLAIKTCQESDKADASVQTLPEEGSDSDKVNTSFLCASCKRPGVNASNQVEGSLNMGIVPIDGVGTPGKLAQIPEDGEKVSAESPKRVELEKVCAEQVAKIEHLNQLVEQYKREREHAAAIGQNQEIRTLLDEPKGLIDEPQFLLEEGNKPKGLIDEPQFLLEEGNKPKGLIDEPQFLLEEGNKVNVHDKNGDLIQLQEVTDHGIKNVPFDMNERDALLKENEDLRMKLQSLIDVPSNESPDKSEELKREGRDGQRWKVSGSP</sequence>
<dbReference type="OrthoDB" id="1907171at2759"/>
<evidence type="ECO:0000256" key="6">
    <source>
        <dbReference type="ARBA" id="ARBA00034488"/>
    </source>
</evidence>
<dbReference type="GO" id="GO:0003777">
    <property type="term" value="F:microtubule motor activity"/>
    <property type="evidence" value="ECO:0007669"/>
    <property type="project" value="InterPro"/>
</dbReference>
<evidence type="ECO:0000256" key="3">
    <source>
        <dbReference type="ARBA" id="ARBA00022840"/>
    </source>
</evidence>
<dbReference type="AlphaFoldDB" id="A0A7J7MYV9"/>
<dbReference type="Pfam" id="PF00225">
    <property type="entry name" value="Kinesin"/>
    <property type="match status" value="1"/>
</dbReference>
<dbReference type="GO" id="GO:0008017">
    <property type="term" value="F:microtubule binding"/>
    <property type="evidence" value="ECO:0007669"/>
    <property type="project" value="InterPro"/>
</dbReference>
<comment type="caution">
    <text evidence="7">Lacks conserved residue(s) required for the propagation of feature annotation.</text>
</comment>